<evidence type="ECO:0000313" key="2">
    <source>
        <dbReference type="EMBL" id="KAK6733165.1"/>
    </source>
</evidence>
<evidence type="ECO:0000313" key="3">
    <source>
        <dbReference type="Proteomes" id="UP001303046"/>
    </source>
</evidence>
<dbReference type="PANTHER" id="PTHR12243:SF67">
    <property type="entry name" value="COREPRESSOR OF PANGOLIN, ISOFORM A-RELATED"/>
    <property type="match status" value="1"/>
</dbReference>
<reference evidence="2 3" key="1">
    <citation type="submission" date="2023-08" db="EMBL/GenBank/DDBJ databases">
        <title>A Necator americanus chromosomal reference genome.</title>
        <authorList>
            <person name="Ilik V."/>
            <person name="Petrzelkova K.J."/>
            <person name="Pardy F."/>
            <person name="Fuh T."/>
            <person name="Niatou-Singa F.S."/>
            <person name="Gouil Q."/>
            <person name="Baker L."/>
            <person name="Ritchie M.E."/>
            <person name="Jex A.R."/>
            <person name="Gazzola D."/>
            <person name="Li H."/>
            <person name="Toshio Fujiwara R."/>
            <person name="Zhan B."/>
            <person name="Aroian R.V."/>
            <person name="Pafco B."/>
            <person name="Schwarz E.M."/>
        </authorList>
    </citation>
    <scope>NUCLEOTIDE SEQUENCE [LARGE SCALE GENOMIC DNA]</scope>
    <source>
        <strain evidence="2 3">Aroian</strain>
        <tissue evidence="2">Whole animal</tissue>
    </source>
</reference>
<dbReference type="Pfam" id="PF10545">
    <property type="entry name" value="MADF_DNA_bdg"/>
    <property type="match status" value="1"/>
</dbReference>
<sequence>MSYPLKCELIASVEEKECLWNPLCEAYHSSARRSRAWQTVHEELRMKGYDCNLPMLKMHWKNLRDHWRKRQSGSISISQKPWSFTEKLKFLSMVERAYDVNSKGKSAKKFDCSNSFSDSPDITNGTVPQTECIQQIPPVMREQTICCNQELPNTCDKFERFGAMVSSVLKDLHPDLANDKMASICMILFHDGVIVTQNNS</sequence>
<dbReference type="PANTHER" id="PTHR12243">
    <property type="entry name" value="MADF DOMAIN TRANSCRIPTION FACTOR"/>
    <property type="match status" value="1"/>
</dbReference>
<proteinExistence type="predicted"/>
<dbReference type="EMBL" id="JAVFWL010000002">
    <property type="protein sequence ID" value="KAK6733165.1"/>
    <property type="molecule type" value="Genomic_DNA"/>
</dbReference>
<organism evidence="2 3">
    <name type="scientific">Necator americanus</name>
    <name type="common">Human hookworm</name>
    <dbReference type="NCBI Taxonomy" id="51031"/>
    <lineage>
        <taxon>Eukaryota</taxon>
        <taxon>Metazoa</taxon>
        <taxon>Ecdysozoa</taxon>
        <taxon>Nematoda</taxon>
        <taxon>Chromadorea</taxon>
        <taxon>Rhabditida</taxon>
        <taxon>Rhabditina</taxon>
        <taxon>Rhabditomorpha</taxon>
        <taxon>Strongyloidea</taxon>
        <taxon>Ancylostomatidae</taxon>
        <taxon>Bunostominae</taxon>
        <taxon>Necator</taxon>
    </lineage>
</organism>
<dbReference type="Proteomes" id="UP001303046">
    <property type="component" value="Unassembled WGS sequence"/>
</dbReference>
<keyword evidence="3" id="KW-1185">Reference proteome</keyword>
<dbReference type="InterPro" id="IPR039353">
    <property type="entry name" value="TF_Adf1"/>
</dbReference>
<feature type="domain" description="MADF" evidence="1">
    <location>
        <begin position="8"/>
        <end position="96"/>
    </location>
</feature>
<dbReference type="SMART" id="SM00595">
    <property type="entry name" value="MADF"/>
    <property type="match status" value="1"/>
</dbReference>
<gene>
    <name evidence="2" type="primary">Necator_chrII.g4912</name>
    <name evidence="2" type="ORF">RB195_017120</name>
</gene>
<dbReference type="InterPro" id="IPR006578">
    <property type="entry name" value="MADF-dom"/>
</dbReference>
<protein>
    <recommendedName>
        <fullName evidence="1">MADF domain-containing protein</fullName>
    </recommendedName>
</protein>
<evidence type="ECO:0000259" key="1">
    <source>
        <dbReference type="PROSITE" id="PS51029"/>
    </source>
</evidence>
<dbReference type="PROSITE" id="PS51029">
    <property type="entry name" value="MADF"/>
    <property type="match status" value="1"/>
</dbReference>
<accession>A0ABR1C4R9</accession>
<comment type="caution">
    <text evidence="2">The sequence shown here is derived from an EMBL/GenBank/DDBJ whole genome shotgun (WGS) entry which is preliminary data.</text>
</comment>
<name>A0ABR1C4R9_NECAM</name>